<keyword evidence="2" id="KW-1185">Reference proteome</keyword>
<evidence type="ECO:0000313" key="2">
    <source>
        <dbReference type="Proteomes" id="UP000529417"/>
    </source>
</evidence>
<dbReference type="AlphaFoldDB" id="A0A7Z0I2R4"/>
<protein>
    <submittedName>
        <fullName evidence="1">Uncharacterized protein</fullName>
    </submittedName>
</protein>
<accession>A0A7Z0I2R4</accession>
<comment type="caution">
    <text evidence="1">The sequence shown here is derived from an EMBL/GenBank/DDBJ whole genome shotgun (WGS) entry which is preliminary data.</text>
</comment>
<evidence type="ECO:0000313" key="1">
    <source>
        <dbReference type="EMBL" id="NYS26874.1"/>
    </source>
</evidence>
<proteinExistence type="predicted"/>
<dbReference type="EMBL" id="JACBXS010000094">
    <property type="protein sequence ID" value="NYS26874.1"/>
    <property type="molecule type" value="Genomic_DNA"/>
</dbReference>
<dbReference type="Proteomes" id="UP000529417">
    <property type="component" value="Unassembled WGS sequence"/>
</dbReference>
<sequence length="67" mass="7409">MSTHILSTFTTPTTCATLDRMHHQGDTEAALDAADGELSTGRALFYFPVSISEAAKPLQRKDESRRR</sequence>
<reference evidence="1 2" key="1">
    <citation type="journal article" date="2000" name="Arch. Microbiol.">
        <title>Rhodobaca bogoriensis gen. nov. and sp. nov., an alkaliphilic purple nonsulfur bacterium from African Rift Valley soda lakes.</title>
        <authorList>
            <person name="Milford A.D."/>
            <person name="Achenbach L.A."/>
            <person name="Jung D.O."/>
            <person name="Madigan M.T."/>
        </authorList>
    </citation>
    <scope>NUCLEOTIDE SEQUENCE [LARGE SCALE GENOMIC DNA]</scope>
    <source>
        <strain evidence="1 2">2376</strain>
    </source>
</reference>
<name>A0A7Z0I2R4_9RHOB</name>
<gene>
    <name evidence="1" type="ORF">HUK65_18110</name>
</gene>
<organism evidence="1 2">
    <name type="scientific">Rhabdonatronobacter sediminivivens</name>
    <dbReference type="NCBI Taxonomy" id="2743469"/>
    <lineage>
        <taxon>Bacteria</taxon>
        <taxon>Pseudomonadati</taxon>
        <taxon>Pseudomonadota</taxon>
        <taxon>Alphaproteobacteria</taxon>
        <taxon>Rhodobacterales</taxon>
        <taxon>Paracoccaceae</taxon>
        <taxon>Rhabdonatronobacter</taxon>
    </lineage>
</organism>
<dbReference type="RefSeq" id="WP_179907664.1">
    <property type="nucleotide sequence ID" value="NZ_JACBXS010000094.1"/>
</dbReference>